<dbReference type="InterPro" id="IPR029060">
    <property type="entry name" value="PIN-like_dom_sf"/>
</dbReference>
<dbReference type="Gene3D" id="3.40.50.1010">
    <property type="entry name" value="5'-nuclease"/>
    <property type="match status" value="1"/>
</dbReference>
<dbReference type="Proteomes" id="UP000178750">
    <property type="component" value="Unassembled WGS sequence"/>
</dbReference>
<dbReference type="Pfam" id="PF01850">
    <property type="entry name" value="PIN"/>
    <property type="match status" value="1"/>
</dbReference>
<reference evidence="2 3" key="1">
    <citation type="journal article" date="2016" name="Nat. Commun.">
        <title>Thousands of microbial genomes shed light on interconnected biogeochemical processes in an aquifer system.</title>
        <authorList>
            <person name="Anantharaman K."/>
            <person name="Brown C.T."/>
            <person name="Hug L.A."/>
            <person name="Sharon I."/>
            <person name="Castelle C.J."/>
            <person name="Probst A.J."/>
            <person name="Thomas B.C."/>
            <person name="Singh A."/>
            <person name="Wilkins M.J."/>
            <person name="Karaoz U."/>
            <person name="Brodie E.L."/>
            <person name="Williams K.H."/>
            <person name="Hubbard S.S."/>
            <person name="Banfield J.F."/>
        </authorList>
    </citation>
    <scope>NUCLEOTIDE SEQUENCE [LARGE SCALE GENOMIC DNA]</scope>
</reference>
<feature type="domain" description="PIN" evidence="1">
    <location>
        <begin position="3"/>
        <end position="120"/>
    </location>
</feature>
<dbReference type="PANTHER" id="PTHR36173:SF2">
    <property type="entry name" value="RIBONUCLEASE VAPC16"/>
    <property type="match status" value="1"/>
</dbReference>
<dbReference type="SUPFAM" id="SSF88723">
    <property type="entry name" value="PIN domain-like"/>
    <property type="match status" value="1"/>
</dbReference>
<dbReference type="CDD" id="cd09872">
    <property type="entry name" value="PIN_Sll0205-like"/>
    <property type="match status" value="1"/>
</dbReference>
<sequence length="128" mass="15057">MMILLDTVTFLWIITGSKRLSQKAKEIYLDKKNKVYFSSVSFWEIIVKYALGRLPLPSRPTEYIPKQRYIHGIETLPLEEGDVFELESLPRIHDDPFDRMLICQARARNLTILTPDKIIQTYPVKTTW</sequence>
<protein>
    <submittedName>
        <fullName evidence="2">Twitching motility protein PilT</fullName>
    </submittedName>
</protein>
<dbReference type="InterPro" id="IPR002716">
    <property type="entry name" value="PIN_dom"/>
</dbReference>
<accession>A0A1F7Y3I6</accession>
<evidence type="ECO:0000313" key="3">
    <source>
        <dbReference type="Proteomes" id="UP000178750"/>
    </source>
</evidence>
<gene>
    <name evidence="2" type="ORF">A2863_00990</name>
</gene>
<evidence type="ECO:0000259" key="1">
    <source>
        <dbReference type="Pfam" id="PF01850"/>
    </source>
</evidence>
<dbReference type="InterPro" id="IPR052919">
    <property type="entry name" value="TA_system_RNase"/>
</dbReference>
<dbReference type="InterPro" id="IPR041705">
    <property type="entry name" value="PIN_Sll0205"/>
</dbReference>
<dbReference type="EMBL" id="MGGF01000022">
    <property type="protein sequence ID" value="OGM21874.1"/>
    <property type="molecule type" value="Genomic_DNA"/>
</dbReference>
<dbReference type="AlphaFoldDB" id="A0A1F7Y3I6"/>
<comment type="caution">
    <text evidence="2">The sequence shown here is derived from an EMBL/GenBank/DDBJ whole genome shotgun (WGS) entry which is preliminary data.</text>
</comment>
<organism evidence="2 3">
    <name type="scientific">Candidatus Woesebacteria bacterium RIFCSPHIGHO2_01_FULL_38_9b</name>
    <dbReference type="NCBI Taxonomy" id="1802493"/>
    <lineage>
        <taxon>Bacteria</taxon>
        <taxon>Candidatus Woeseibacteriota</taxon>
    </lineage>
</organism>
<evidence type="ECO:0000313" key="2">
    <source>
        <dbReference type="EMBL" id="OGM21874.1"/>
    </source>
</evidence>
<name>A0A1F7Y3I6_9BACT</name>
<dbReference type="PANTHER" id="PTHR36173">
    <property type="entry name" value="RIBONUCLEASE VAPC16-RELATED"/>
    <property type="match status" value="1"/>
</dbReference>
<proteinExistence type="predicted"/>